<organism evidence="2 3">
    <name type="scientific">Solimonas fluminis</name>
    <dbReference type="NCBI Taxonomy" id="2086571"/>
    <lineage>
        <taxon>Bacteria</taxon>
        <taxon>Pseudomonadati</taxon>
        <taxon>Pseudomonadota</taxon>
        <taxon>Gammaproteobacteria</taxon>
        <taxon>Nevskiales</taxon>
        <taxon>Nevskiaceae</taxon>
        <taxon>Solimonas</taxon>
    </lineage>
</organism>
<protein>
    <submittedName>
        <fullName evidence="2">Uncharacterized protein</fullName>
    </submittedName>
</protein>
<proteinExistence type="predicted"/>
<feature type="compositionally biased region" description="Basic residues" evidence="1">
    <location>
        <begin position="1"/>
        <end position="12"/>
    </location>
</feature>
<dbReference type="Proteomes" id="UP000238220">
    <property type="component" value="Unassembled WGS sequence"/>
</dbReference>
<accession>A0A2S5TAG6</accession>
<evidence type="ECO:0000313" key="3">
    <source>
        <dbReference type="Proteomes" id="UP000238220"/>
    </source>
</evidence>
<gene>
    <name evidence="2" type="ORF">C3942_20680</name>
</gene>
<feature type="region of interest" description="Disordered" evidence="1">
    <location>
        <begin position="85"/>
        <end position="125"/>
    </location>
</feature>
<reference evidence="2 3" key="1">
    <citation type="submission" date="2018-02" db="EMBL/GenBank/DDBJ databases">
        <title>Genome sequencing of Solimonas sp. HR-BB.</title>
        <authorList>
            <person name="Lee Y."/>
            <person name="Jeon C.O."/>
        </authorList>
    </citation>
    <scope>NUCLEOTIDE SEQUENCE [LARGE SCALE GENOMIC DNA]</scope>
    <source>
        <strain evidence="2 3">HR-BB</strain>
    </source>
</reference>
<evidence type="ECO:0000313" key="2">
    <source>
        <dbReference type="EMBL" id="PPE71959.1"/>
    </source>
</evidence>
<dbReference type="AlphaFoldDB" id="A0A2S5TAG6"/>
<comment type="caution">
    <text evidence="2">The sequence shown here is derived from an EMBL/GenBank/DDBJ whole genome shotgun (WGS) entry which is preliminary data.</text>
</comment>
<dbReference type="EMBL" id="PSNW01000017">
    <property type="protein sequence ID" value="PPE71959.1"/>
    <property type="molecule type" value="Genomic_DNA"/>
</dbReference>
<evidence type="ECO:0000256" key="1">
    <source>
        <dbReference type="SAM" id="MobiDB-lite"/>
    </source>
</evidence>
<keyword evidence="3" id="KW-1185">Reference proteome</keyword>
<sequence length="125" mass="13885">MRRRQGIARRHPALGAQLRHQRRRARCADQDRDLVARLGHAAGQAARDRRAPRVVACGERDRHRALDESGLCAAEFGNHGGIMPPWFPSGHHRQTVSSGPCRPPRTRYAVRHGPPAASLRSSRPA</sequence>
<name>A0A2S5TAG6_9GAMM</name>
<feature type="region of interest" description="Disordered" evidence="1">
    <location>
        <begin position="1"/>
        <end position="23"/>
    </location>
</feature>